<protein>
    <recommendedName>
        <fullName evidence="4">ABC transporter permease</fullName>
    </recommendedName>
</protein>
<comment type="caution">
    <text evidence="2">The sequence shown here is derived from an EMBL/GenBank/DDBJ whole genome shotgun (WGS) entry which is preliminary data.</text>
</comment>
<keyword evidence="3" id="KW-1185">Reference proteome</keyword>
<dbReference type="Proteomes" id="UP000704176">
    <property type="component" value="Unassembled WGS sequence"/>
</dbReference>
<proteinExistence type="predicted"/>
<keyword evidence="1" id="KW-0812">Transmembrane</keyword>
<reference evidence="2 3" key="1">
    <citation type="submission" date="2021-09" db="EMBL/GenBank/DDBJ databases">
        <title>The complete genome sequence of a new microorganism.</title>
        <authorList>
            <person name="Zi Z."/>
        </authorList>
    </citation>
    <scope>NUCLEOTIDE SEQUENCE [LARGE SCALE GENOMIC DNA]</scope>
    <source>
        <strain evidence="2 3">WGZ8</strain>
    </source>
</reference>
<keyword evidence="1" id="KW-0472">Membrane</keyword>
<sequence length="205" mass="21652">MQRPLNRFARKIDNLGENIVLLVIITVAVIACIAAISNVRLGRDAAVEVVFTDATENLAPLAAASLLDANFTTNAFRSKVASPAEFAAAFGSTERSVVLATGTDWPAVEARPETKPVPVRVRPPVVSACADTCETFSSHAILPPLRPAAVSTVQVAQPMATAPEPEERGRLSLLGMPLPRFVPSGERIIEAMTSLGGSITDLVLK</sequence>
<dbReference type="EMBL" id="JAIRBM010000002">
    <property type="protein sequence ID" value="MBZ6075450.1"/>
    <property type="molecule type" value="Genomic_DNA"/>
</dbReference>
<accession>A0ABS7VK59</accession>
<evidence type="ECO:0000313" key="3">
    <source>
        <dbReference type="Proteomes" id="UP000704176"/>
    </source>
</evidence>
<name>A0ABS7VK59_9HYPH</name>
<dbReference type="RefSeq" id="WP_224311488.1">
    <property type="nucleotide sequence ID" value="NZ_JAIRBM010000002.1"/>
</dbReference>
<evidence type="ECO:0008006" key="4">
    <source>
        <dbReference type="Google" id="ProtNLM"/>
    </source>
</evidence>
<evidence type="ECO:0000256" key="1">
    <source>
        <dbReference type="SAM" id="Phobius"/>
    </source>
</evidence>
<organism evidence="2 3">
    <name type="scientific">Microvirga puerhi</name>
    <dbReference type="NCBI Taxonomy" id="2876078"/>
    <lineage>
        <taxon>Bacteria</taxon>
        <taxon>Pseudomonadati</taxon>
        <taxon>Pseudomonadota</taxon>
        <taxon>Alphaproteobacteria</taxon>
        <taxon>Hyphomicrobiales</taxon>
        <taxon>Methylobacteriaceae</taxon>
        <taxon>Microvirga</taxon>
    </lineage>
</organism>
<evidence type="ECO:0000313" key="2">
    <source>
        <dbReference type="EMBL" id="MBZ6075450.1"/>
    </source>
</evidence>
<dbReference type="PROSITE" id="PS51257">
    <property type="entry name" value="PROKAR_LIPOPROTEIN"/>
    <property type="match status" value="1"/>
</dbReference>
<keyword evidence="1" id="KW-1133">Transmembrane helix</keyword>
<feature type="transmembrane region" description="Helical" evidence="1">
    <location>
        <begin position="20"/>
        <end position="39"/>
    </location>
</feature>
<gene>
    <name evidence="2" type="ORF">K9B37_03955</name>
</gene>